<accession>A0A6A6FGL1</accession>
<reference evidence="2" key="1">
    <citation type="journal article" date="2020" name="Stud. Mycol.">
        <title>101 Dothideomycetes genomes: a test case for predicting lifestyles and emergence of pathogens.</title>
        <authorList>
            <person name="Haridas S."/>
            <person name="Albert R."/>
            <person name="Binder M."/>
            <person name="Bloem J."/>
            <person name="Labutti K."/>
            <person name="Salamov A."/>
            <person name="Andreopoulos B."/>
            <person name="Baker S."/>
            <person name="Barry K."/>
            <person name="Bills G."/>
            <person name="Bluhm B."/>
            <person name="Cannon C."/>
            <person name="Castanera R."/>
            <person name="Culley D."/>
            <person name="Daum C."/>
            <person name="Ezra D."/>
            <person name="Gonzalez J."/>
            <person name="Henrissat B."/>
            <person name="Kuo A."/>
            <person name="Liang C."/>
            <person name="Lipzen A."/>
            <person name="Lutzoni F."/>
            <person name="Magnuson J."/>
            <person name="Mondo S."/>
            <person name="Nolan M."/>
            <person name="Ohm R."/>
            <person name="Pangilinan J."/>
            <person name="Park H.-J."/>
            <person name="Ramirez L."/>
            <person name="Alfaro M."/>
            <person name="Sun H."/>
            <person name="Tritt A."/>
            <person name="Yoshinaga Y."/>
            <person name="Zwiers L.-H."/>
            <person name="Turgeon B."/>
            <person name="Goodwin S."/>
            <person name="Spatafora J."/>
            <person name="Crous P."/>
            <person name="Grigoriev I."/>
        </authorList>
    </citation>
    <scope>NUCLEOTIDE SEQUENCE</scope>
    <source>
        <strain evidence="2">SCOH1-5</strain>
    </source>
</reference>
<proteinExistence type="predicted"/>
<organism evidence="2 3">
    <name type="scientific">Cercospora zeae-maydis SCOH1-5</name>
    <dbReference type="NCBI Taxonomy" id="717836"/>
    <lineage>
        <taxon>Eukaryota</taxon>
        <taxon>Fungi</taxon>
        <taxon>Dikarya</taxon>
        <taxon>Ascomycota</taxon>
        <taxon>Pezizomycotina</taxon>
        <taxon>Dothideomycetes</taxon>
        <taxon>Dothideomycetidae</taxon>
        <taxon>Mycosphaerellales</taxon>
        <taxon>Mycosphaerellaceae</taxon>
        <taxon>Cercospora</taxon>
    </lineage>
</organism>
<evidence type="ECO:0000313" key="2">
    <source>
        <dbReference type="EMBL" id="KAF2212523.1"/>
    </source>
</evidence>
<protein>
    <submittedName>
        <fullName evidence="2">Uncharacterized protein</fullName>
    </submittedName>
</protein>
<feature type="compositionally biased region" description="Basic and acidic residues" evidence="1">
    <location>
        <begin position="103"/>
        <end position="125"/>
    </location>
</feature>
<dbReference type="AlphaFoldDB" id="A0A6A6FGL1"/>
<keyword evidence="3" id="KW-1185">Reference proteome</keyword>
<dbReference type="EMBL" id="ML992672">
    <property type="protein sequence ID" value="KAF2212523.1"/>
    <property type="molecule type" value="Genomic_DNA"/>
</dbReference>
<evidence type="ECO:0000256" key="1">
    <source>
        <dbReference type="SAM" id="MobiDB-lite"/>
    </source>
</evidence>
<name>A0A6A6FGL1_9PEZI</name>
<sequence>MPWPFDKKPTEEDLARWRREFEAARSFEDADDEKYAFRPLEQPTAQNASRVISRNPFSRIAAAQKWEEPARAVVPPRQPKHSMPQYYDPATHDFSTESMPPKNHVEKSSPAHHPNDHLPRYRPGEHGFAVPKQPGSGPQPARNNILWKASFGGNFTGGN</sequence>
<evidence type="ECO:0000313" key="3">
    <source>
        <dbReference type="Proteomes" id="UP000799539"/>
    </source>
</evidence>
<dbReference type="OrthoDB" id="3637461at2759"/>
<gene>
    <name evidence="2" type="ORF">CERZMDRAFT_97021</name>
</gene>
<dbReference type="Proteomes" id="UP000799539">
    <property type="component" value="Unassembled WGS sequence"/>
</dbReference>
<feature type="region of interest" description="Disordered" evidence="1">
    <location>
        <begin position="63"/>
        <end position="144"/>
    </location>
</feature>